<keyword evidence="10" id="KW-0472">Membrane</keyword>
<evidence type="ECO:0000256" key="10">
    <source>
        <dbReference type="SAM" id="Phobius"/>
    </source>
</evidence>
<keyword evidence="5" id="KW-0547">Nucleotide-binding</keyword>
<dbReference type="SUPFAM" id="SSF47384">
    <property type="entry name" value="Homodimeric domain of signal transducing histidine kinase"/>
    <property type="match status" value="1"/>
</dbReference>
<dbReference type="SMART" id="SM00091">
    <property type="entry name" value="PAS"/>
    <property type="match status" value="3"/>
</dbReference>
<evidence type="ECO:0000256" key="5">
    <source>
        <dbReference type="ARBA" id="ARBA00022741"/>
    </source>
</evidence>
<name>A0A5R9GY38_9PROT</name>
<keyword evidence="8" id="KW-0902">Two-component regulatory system</keyword>
<keyword evidence="16" id="KW-1185">Reference proteome</keyword>
<dbReference type="NCBIfam" id="TIGR00229">
    <property type="entry name" value="sensory_box"/>
    <property type="match status" value="3"/>
</dbReference>
<dbReference type="PRINTS" id="PR00344">
    <property type="entry name" value="BCTRLSENSOR"/>
</dbReference>
<keyword evidence="3 9" id="KW-0597">Phosphoprotein</keyword>
<dbReference type="SUPFAM" id="SSF52172">
    <property type="entry name" value="CheY-like"/>
    <property type="match status" value="1"/>
</dbReference>
<dbReference type="PROSITE" id="PS50113">
    <property type="entry name" value="PAC"/>
    <property type="match status" value="2"/>
</dbReference>
<dbReference type="SMART" id="SM00448">
    <property type="entry name" value="REC"/>
    <property type="match status" value="1"/>
</dbReference>
<dbReference type="GO" id="GO:0005524">
    <property type="term" value="F:ATP binding"/>
    <property type="evidence" value="ECO:0007669"/>
    <property type="project" value="UniProtKB-KW"/>
</dbReference>
<dbReference type="InterPro" id="IPR001789">
    <property type="entry name" value="Sig_transdc_resp-reg_receiver"/>
</dbReference>
<dbReference type="Proteomes" id="UP000306585">
    <property type="component" value="Unassembled WGS sequence"/>
</dbReference>
<keyword evidence="6" id="KW-0418">Kinase</keyword>
<organism evidence="15 16">
    <name type="scientific">Mariprofundus erugo</name>
    <dbReference type="NCBI Taxonomy" id="2528639"/>
    <lineage>
        <taxon>Bacteria</taxon>
        <taxon>Pseudomonadati</taxon>
        <taxon>Pseudomonadota</taxon>
        <taxon>Candidatius Mariprofundia</taxon>
        <taxon>Mariprofundales</taxon>
        <taxon>Mariprofundaceae</taxon>
        <taxon>Mariprofundus</taxon>
    </lineage>
</organism>
<keyword evidence="10" id="KW-0812">Transmembrane</keyword>
<feature type="transmembrane region" description="Helical" evidence="10">
    <location>
        <begin position="24"/>
        <end position="44"/>
    </location>
</feature>
<dbReference type="InterPro" id="IPR013767">
    <property type="entry name" value="PAS_fold"/>
</dbReference>
<feature type="domain" description="Response regulatory" evidence="12">
    <location>
        <begin position="740"/>
        <end position="856"/>
    </location>
</feature>
<sequence>MEGSVTKGLSTGTCASVCFQEGRIYPLLGVGLGIAVWFIDAFIDRFIFSGDSYMGSLLSAEPVELYMRTSATILFSLFGFLVQYMVRRQHQLEYAVHVGSAELERSEQKFRMLVEASSDWIWEMDAGGHFIYCSPRVQEMLGYAPEELIGRNHVELLSSDQVNLVDGDFSCMAHPVSHRQEGVLLHKSGKRVSVERSYVAVLDQGGERCGYRGVDRDITQRKERERALRKSDARLVSIIEQNEDAIISVDAHGCIIVFNHAAEKMFGYSRAEMIGEPVEMLIPVRFREAHRRGMALFLRNPGEGVSGRFSRIYGLCKGGHETQLDLTISRQRLDDEVIITAVMRDVSMQVRAEEVYRMLSKSVEAAGEVVLITDSHGMIEYVNPAFTRVTGYEAAEVIGEKPSILKSDAQDPKFYRDMWQTITRGDVWRGTMVDRRKDGSYYPALMTVSPIHNDQGEISHFVSLQQDMTEYRRLEEQFLQAQKMEAIGTLVGGIAHDFNNMLAAIQGNLYLARIRLHKGDNSNADERIASVERLATSAAEMIRQLLTFARKDQVSMKPIPLNAFIKEGLKLVQSAIPENISLLREFSAEQMLVNGDATQLQQVLMNLLNNARDAVEHCDQPEIAIGLSRVVPDPDFLHRHPEITAAELAHLSVRDNGVGIPPELIDKVVEPFFTTKHIGKGTGLGLAMVYGAVQTHLGVLEIDSVPGQGTTMHVYLPVLQDSASHGKDEVAEVLAGNGELILLVDDEVEMRDTIGEVLRDFGYRVIEAANGMEALQCYNTHIAEIALVISDVVMPVMGGVDLMQSIRKQDTDVPLILLTGYDFADRRGEIAAIDGCRLIAKPVAIAELSQAVHRMLYPCHPAD</sequence>
<evidence type="ECO:0000256" key="7">
    <source>
        <dbReference type="ARBA" id="ARBA00022840"/>
    </source>
</evidence>
<evidence type="ECO:0000256" key="1">
    <source>
        <dbReference type="ARBA" id="ARBA00000085"/>
    </source>
</evidence>
<evidence type="ECO:0000259" key="13">
    <source>
        <dbReference type="PROSITE" id="PS50112"/>
    </source>
</evidence>
<dbReference type="Gene3D" id="3.30.450.20">
    <property type="entry name" value="PAS domain"/>
    <property type="match status" value="3"/>
</dbReference>
<evidence type="ECO:0000259" key="12">
    <source>
        <dbReference type="PROSITE" id="PS50110"/>
    </source>
</evidence>
<dbReference type="Gene3D" id="3.30.565.10">
    <property type="entry name" value="Histidine kinase-like ATPase, C-terminal domain"/>
    <property type="match status" value="1"/>
</dbReference>
<evidence type="ECO:0000313" key="16">
    <source>
        <dbReference type="Proteomes" id="UP000306585"/>
    </source>
</evidence>
<dbReference type="EMBL" id="VBRY01000001">
    <property type="protein sequence ID" value="TLS69013.1"/>
    <property type="molecule type" value="Genomic_DNA"/>
</dbReference>
<gene>
    <name evidence="15" type="ORF">FEF65_00515</name>
</gene>
<dbReference type="PROSITE" id="PS50112">
    <property type="entry name" value="PAS"/>
    <property type="match status" value="3"/>
</dbReference>
<evidence type="ECO:0000259" key="14">
    <source>
        <dbReference type="PROSITE" id="PS50113"/>
    </source>
</evidence>
<dbReference type="InterPro" id="IPR013656">
    <property type="entry name" value="PAS_4"/>
</dbReference>
<dbReference type="InterPro" id="IPR003661">
    <property type="entry name" value="HisK_dim/P_dom"/>
</dbReference>
<feature type="domain" description="PAS" evidence="13">
    <location>
        <begin position="231"/>
        <end position="283"/>
    </location>
</feature>
<dbReference type="InterPro" id="IPR035965">
    <property type="entry name" value="PAS-like_dom_sf"/>
</dbReference>
<dbReference type="Gene3D" id="3.40.50.2300">
    <property type="match status" value="1"/>
</dbReference>
<dbReference type="SUPFAM" id="SSF55874">
    <property type="entry name" value="ATPase domain of HSP90 chaperone/DNA topoisomerase II/histidine kinase"/>
    <property type="match status" value="1"/>
</dbReference>
<accession>A0A5R9GY38</accession>
<feature type="domain" description="PAC" evidence="14">
    <location>
        <begin position="426"/>
        <end position="480"/>
    </location>
</feature>
<keyword evidence="4" id="KW-0808">Transferase</keyword>
<evidence type="ECO:0000256" key="4">
    <source>
        <dbReference type="ARBA" id="ARBA00022679"/>
    </source>
</evidence>
<dbReference type="Pfam" id="PF00989">
    <property type="entry name" value="PAS"/>
    <property type="match status" value="1"/>
</dbReference>
<dbReference type="Pfam" id="PF00072">
    <property type="entry name" value="Response_reg"/>
    <property type="match status" value="1"/>
</dbReference>
<reference evidence="15 16" key="1">
    <citation type="journal article" date="2019" name="Appl. Environ. Microbiol.">
        <title>Environmental Evidence and Genomic Insight of Iron-oxidizing Bacteria Preference Towards More Corrosion Resistant Stainless Steel at Higher Salinities.</title>
        <authorList>
            <person name="Garrison C.E."/>
            <person name="Price K.A."/>
            <person name="Field E.K."/>
        </authorList>
    </citation>
    <scope>NUCLEOTIDE SEQUENCE [LARGE SCALE GENOMIC DNA]</scope>
    <source>
        <strain evidence="15 16">P3</strain>
    </source>
</reference>
<dbReference type="GO" id="GO:0006355">
    <property type="term" value="P:regulation of DNA-templated transcription"/>
    <property type="evidence" value="ECO:0007669"/>
    <property type="project" value="InterPro"/>
</dbReference>
<dbReference type="AlphaFoldDB" id="A0A5R9GY38"/>
<dbReference type="InterPro" id="IPR003594">
    <property type="entry name" value="HATPase_dom"/>
</dbReference>
<dbReference type="CDD" id="cd00082">
    <property type="entry name" value="HisKA"/>
    <property type="match status" value="1"/>
</dbReference>
<dbReference type="CDD" id="cd00156">
    <property type="entry name" value="REC"/>
    <property type="match status" value="1"/>
</dbReference>
<dbReference type="InterPro" id="IPR005467">
    <property type="entry name" value="His_kinase_dom"/>
</dbReference>
<dbReference type="SMART" id="SM00086">
    <property type="entry name" value="PAC"/>
    <property type="match status" value="2"/>
</dbReference>
<dbReference type="Pfam" id="PF02518">
    <property type="entry name" value="HATPase_c"/>
    <property type="match status" value="1"/>
</dbReference>
<evidence type="ECO:0000256" key="2">
    <source>
        <dbReference type="ARBA" id="ARBA00012438"/>
    </source>
</evidence>
<dbReference type="InterPro" id="IPR036890">
    <property type="entry name" value="HATPase_C_sf"/>
</dbReference>
<evidence type="ECO:0000256" key="3">
    <source>
        <dbReference type="ARBA" id="ARBA00022553"/>
    </source>
</evidence>
<dbReference type="Pfam" id="PF13426">
    <property type="entry name" value="PAS_9"/>
    <property type="match status" value="1"/>
</dbReference>
<feature type="modified residue" description="4-aspartylphosphate" evidence="9">
    <location>
        <position position="791"/>
    </location>
</feature>
<dbReference type="PROSITE" id="PS50110">
    <property type="entry name" value="RESPONSE_REGULATORY"/>
    <property type="match status" value="1"/>
</dbReference>
<comment type="caution">
    <text evidence="15">The sequence shown here is derived from an EMBL/GenBank/DDBJ whole genome shotgun (WGS) entry which is preliminary data.</text>
</comment>
<dbReference type="GO" id="GO:0000155">
    <property type="term" value="F:phosphorelay sensor kinase activity"/>
    <property type="evidence" value="ECO:0007669"/>
    <property type="project" value="InterPro"/>
</dbReference>
<dbReference type="InterPro" id="IPR011006">
    <property type="entry name" value="CheY-like_superfamily"/>
</dbReference>
<dbReference type="PANTHER" id="PTHR43065">
    <property type="entry name" value="SENSOR HISTIDINE KINASE"/>
    <property type="match status" value="1"/>
</dbReference>
<keyword evidence="7" id="KW-0067">ATP-binding</keyword>
<comment type="catalytic activity">
    <reaction evidence="1">
        <text>ATP + protein L-histidine = ADP + protein N-phospho-L-histidine.</text>
        <dbReference type="EC" id="2.7.13.3"/>
    </reaction>
</comment>
<dbReference type="Pfam" id="PF08448">
    <property type="entry name" value="PAS_4"/>
    <property type="match status" value="1"/>
</dbReference>
<feature type="domain" description="PAS" evidence="13">
    <location>
        <begin position="106"/>
        <end position="160"/>
    </location>
</feature>
<protein>
    <recommendedName>
        <fullName evidence="2">histidine kinase</fullName>
        <ecNumber evidence="2">2.7.13.3</ecNumber>
    </recommendedName>
</protein>
<dbReference type="InterPro" id="IPR036097">
    <property type="entry name" value="HisK_dim/P_sf"/>
</dbReference>
<evidence type="ECO:0000313" key="15">
    <source>
        <dbReference type="EMBL" id="TLS69013.1"/>
    </source>
</evidence>
<dbReference type="PANTHER" id="PTHR43065:SF42">
    <property type="entry name" value="TWO-COMPONENT SENSOR PPRA"/>
    <property type="match status" value="1"/>
</dbReference>
<dbReference type="SUPFAM" id="SSF55785">
    <property type="entry name" value="PYP-like sensor domain (PAS domain)"/>
    <property type="match status" value="3"/>
</dbReference>
<dbReference type="InterPro" id="IPR000014">
    <property type="entry name" value="PAS"/>
</dbReference>
<dbReference type="InterPro" id="IPR004358">
    <property type="entry name" value="Sig_transdc_His_kin-like_C"/>
</dbReference>
<dbReference type="PROSITE" id="PS50109">
    <property type="entry name" value="HIS_KIN"/>
    <property type="match status" value="1"/>
</dbReference>
<evidence type="ECO:0000256" key="9">
    <source>
        <dbReference type="PROSITE-ProRule" id="PRU00169"/>
    </source>
</evidence>
<proteinExistence type="predicted"/>
<dbReference type="SMART" id="SM00387">
    <property type="entry name" value="HATPase_c"/>
    <property type="match status" value="1"/>
</dbReference>
<dbReference type="InterPro" id="IPR000700">
    <property type="entry name" value="PAS-assoc_C"/>
</dbReference>
<dbReference type="EC" id="2.7.13.3" evidence="2"/>
<dbReference type="CDD" id="cd00130">
    <property type="entry name" value="PAS"/>
    <property type="match status" value="3"/>
</dbReference>
<evidence type="ECO:0000259" key="11">
    <source>
        <dbReference type="PROSITE" id="PS50109"/>
    </source>
</evidence>
<evidence type="ECO:0000256" key="6">
    <source>
        <dbReference type="ARBA" id="ARBA00022777"/>
    </source>
</evidence>
<dbReference type="InterPro" id="IPR001610">
    <property type="entry name" value="PAC"/>
</dbReference>
<feature type="domain" description="PAS" evidence="13">
    <location>
        <begin position="355"/>
        <end position="400"/>
    </location>
</feature>
<feature type="domain" description="Histidine kinase" evidence="11">
    <location>
        <begin position="493"/>
        <end position="720"/>
    </location>
</feature>
<evidence type="ECO:0000256" key="8">
    <source>
        <dbReference type="ARBA" id="ARBA00023012"/>
    </source>
</evidence>
<keyword evidence="10" id="KW-1133">Transmembrane helix</keyword>
<dbReference type="Gene3D" id="1.10.287.130">
    <property type="match status" value="1"/>
</dbReference>
<dbReference type="SMART" id="SM00388">
    <property type="entry name" value="HisKA"/>
    <property type="match status" value="1"/>
</dbReference>
<feature type="domain" description="PAC" evidence="14">
    <location>
        <begin position="178"/>
        <end position="230"/>
    </location>
</feature>